<accession>A0AAE9GWC6</accession>
<sequence length="104" mass="11164">MSTACTIENIECFTQVEAQSGSMVFVLHDAAGKAHTLGMFHRSEQRWYAPLSYPNRTASPLVPDVDLSALRTILFLNGAADIAACIAALQAFACKPGAQQRHAA</sequence>
<proteinExistence type="predicted"/>
<dbReference type="EMBL" id="SLXE01000010">
    <property type="protein sequence ID" value="TCP06852.1"/>
    <property type="molecule type" value="Genomic_DNA"/>
</dbReference>
<reference evidence="2" key="3">
    <citation type="journal article" date="2022" name="Res Sq">
        <title>Evolution of multicellular longitudinally dividing oral cavity symbionts (Neisseriaceae).</title>
        <authorList>
            <person name="Nyongesa S."/>
            <person name="Weber P."/>
            <person name="Bernet E."/>
            <person name="Pullido F."/>
            <person name="Nieckarz M."/>
            <person name="Delaby M."/>
            <person name="Nieves C."/>
            <person name="Viehboeck T."/>
            <person name="Krause N."/>
            <person name="Rivera-Millot A."/>
            <person name="Nakamura A."/>
            <person name="Vischer N."/>
            <person name="VanNieuwenhze M."/>
            <person name="Brun Y."/>
            <person name="Cava F."/>
            <person name="Bulgheresi S."/>
            <person name="Veyrier F."/>
        </authorList>
    </citation>
    <scope>NUCLEOTIDE SEQUENCE</scope>
    <source>
        <strain evidence="2">1258/02</strain>
    </source>
</reference>
<dbReference type="AlphaFoldDB" id="A0AAE9GWC6"/>
<name>A0AAE9GWC6_9NEIS</name>
<dbReference type="Proteomes" id="UP000829756">
    <property type="component" value="Chromosome"/>
</dbReference>
<dbReference type="RefSeq" id="WP_132953650.1">
    <property type="nucleotide sequence ID" value="NZ_CP091507.1"/>
</dbReference>
<reference evidence="2" key="2">
    <citation type="submission" date="2021-12" db="EMBL/GenBank/DDBJ databases">
        <authorList>
            <person name="Veyrier F.J."/>
        </authorList>
    </citation>
    <scope>NUCLEOTIDE SEQUENCE</scope>
    <source>
        <strain evidence="2">1258/02</strain>
    </source>
</reference>
<protein>
    <submittedName>
        <fullName evidence="2">Uncharacterized protein</fullName>
    </submittedName>
</protein>
<dbReference type="KEGG" id="usu:LVJ78_03985"/>
<evidence type="ECO:0000313" key="2">
    <source>
        <dbReference type="EMBL" id="UOO80179.1"/>
    </source>
</evidence>
<gene>
    <name evidence="1" type="ORF">EV680_11034</name>
    <name evidence="2" type="ORF">LVJ78_03985</name>
</gene>
<evidence type="ECO:0000313" key="3">
    <source>
        <dbReference type="Proteomes" id="UP000294721"/>
    </source>
</evidence>
<dbReference type="Proteomes" id="UP000294721">
    <property type="component" value="Unassembled WGS sequence"/>
</dbReference>
<reference evidence="1 3" key="1">
    <citation type="submission" date="2019-03" db="EMBL/GenBank/DDBJ databases">
        <title>Genomic Encyclopedia of Type Strains, Phase IV (KMG-IV): sequencing the most valuable type-strain genomes for metagenomic binning, comparative biology and taxonomic classification.</title>
        <authorList>
            <person name="Goeker M."/>
        </authorList>
    </citation>
    <scope>NUCLEOTIDE SEQUENCE [LARGE SCALE GENOMIC DNA]</scope>
    <source>
        <strain evidence="1 3">DSM 17474</strain>
    </source>
</reference>
<dbReference type="EMBL" id="CP091507">
    <property type="protein sequence ID" value="UOO80179.1"/>
    <property type="molecule type" value="Genomic_DNA"/>
</dbReference>
<keyword evidence="3" id="KW-1185">Reference proteome</keyword>
<evidence type="ECO:0000313" key="4">
    <source>
        <dbReference type="Proteomes" id="UP000829756"/>
    </source>
</evidence>
<evidence type="ECO:0000313" key="1">
    <source>
        <dbReference type="EMBL" id="TCP06852.1"/>
    </source>
</evidence>
<organism evidence="2 4">
    <name type="scientific">Uruburuella suis</name>
    <dbReference type="NCBI Taxonomy" id="252130"/>
    <lineage>
        <taxon>Bacteria</taxon>
        <taxon>Pseudomonadati</taxon>
        <taxon>Pseudomonadota</taxon>
        <taxon>Betaproteobacteria</taxon>
        <taxon>Neisseriales</taxon>
        <taxon>Neisseriaceae</taxon>
        <taxon>Uruburuella</taxon>
    </lineage>
</organism>